<dbReference type="InterPro" id="IPR035441">
    <property type="entry name" value="TFIIS/LEDGF_dom_sf"/>
</dbReference>
<dbReference type="SUPFAM" id="SSF57716">
    <property type="entry name" value="Glucocorticoid receptor-like (DNA-binding domain)"/>
    <property type="match status" value="1"/>
</dbReference>
<feature type="compositionally biased region" description="Low complexity" evidence="1">
    <location>
        <begin position="120"/>
        <end position="133"/>
    </location>
</feature>
<name>A0A8S1IPN7_9CHLO</name>
<reference evidence="3" key="1">
    <citation type="submission" date="2020-12" db="EMBL/GenBank/DDBJ databases">
        <authorList>
            <person name="Iha C."/>
        </authorList>
    </citation>
    <scope>NUCLEOTIDE SEQUENCE</scope>
</reference>
<accession>A0A8S1IPN7</accession>
<evidence type="ECO:0000256" key="1">
    <source>
        <dbReference type="SAM" id="MobiDB-lite"/>
    </source>
</evidence>
<protein>
    <recommendedName>
        <fullName evidence="2">GATA-type domain-containing protein</fullName>
    </recommendedName>
</protein>
<comment type="caution">
    <text evidence="3">The sequence shown here is derived from an EMBL/GenBank/DDBJ whole genome shotgun (WGS) entry which is preliminary data.</text>
</comment>
<dbReference type="SUPFAM" id="SSF47676">
    <property type="entry name" value="Conserved domain common to transcription factors TFIIS, elongin A, CRSP70"/>
    <property type="match status" value="1"/>
</dbReference>
<dbReference type="GO" id="GO:0043565">
    <property type="term" value="F:sequence-specific DNA binding"/>
    <property type="evidence" value="ECO:0007669"/>
    <property type="project" value="InterPro"/>
</dbReference>
<keyword evidence="4" id="KW-1185">Reference proteome</keyword>
<dbReference type="InterPro" id="IPR013088">
    <property type="entry name" value="Znf_NHR/GATA"/>
</dbReference>
<evidence type="ECO:0000259" key="2">
    <source>
        <dbReference type="SMART" id="SM00401"/>
    </source>
</evidence>
<dbReference type="GO" id="GO:0008270">
    <property type="term" value="F:zinc ion binding"/>
    <property type="evidence" value="ECO:0007669"/>
    <property type="project" value="InterPro"/>
</dbReference>
<dbReference type="AlphaFoldDB" id="A0A8S1IPN7"/>
<sequence>MAEGPPAPVFTGTSGKIANACAHCGTDKTAGIWRRGWDVEGGESANLCNRCGLAYKNGKVNPGKMVACNVDDPVAAGPREAVRQSKPKVKAVRSGGPSQRKSAPEPMELPSSLQPRTALSPSAPSPDSGSPTPLATDSHEPPELSLGVVKNRQSQEPILPPAESRKYESFTMAKENLDNGVRQVSFYLHDRFGGSTLAVVGIDTRGTGHFTYKSQMGFEPYLHVTNRGEVMNWLADHIATHSANSSPPSPLHPATNQPVDVVEPSSAPSRPDLGGKYTSYKDESYQSEDGTHHRDYYLVNEEGDRKLAIKAQDGPRRDRRYVYRSTEEFGNISFKNSVECVKWLGYILGMSDTLPQSIRRKKREYQAVALEPTEARCQGKRHAARLPNDAAHSRKGRDIQEAYQGEPQIYEWVVTKPTVDVVGQFEQWARKLSGVVTDDPPKGMDASTQQWTSTQEAVQILQLIDSCETCLRLLEATRISRTMALLRNHQHDELASLARKVSSKWKKTANRALVIARRTLQQMYG</sequence>
<evidence type="ECO:0000313" key="3">
    <source>
        <dbReference type="EMBL" id="CAD7696731.1"/>
    </source>
</evidence>
<proteinExistence type="predicted"/>
<dbReference type="InterPro" id="IPR000679">
    <property type="entry name" value="Znf_GATA"/>
</dbReference>
<dbReference type="Gene3D" id="1.20.930.10">
    <property type="entry name" value="Conserved domain common to transcription factors TFIIS, elongin A, CRSP70"/>
    <property type="match status" value="1"/>
</dbReference>
<dbReference type="EMBL" id="CAJHUC010000534">
    <property type="protein sequence ID" value="CAD7696731.1"/>
    <property type="molecule type" value="Genomic_DNA"/>
</dbReference>
<dbReference type="InterPro" id="IPR017923">
    <property type="entry name" value="TFIIS_N"/>
</dbReference>
<dbReference type="Gene3D" id="3.30.50.10">
    <property type="entry name" value="Erythroid Transcription Factor GATA-1, subunit A"/>
    <property type="match status" value="1"/>
</dbReference>
<feature type="region of interest" description="Disordered" evidence="1">
    <location>
        <begin position="78"/>
        <end position="143"/>
    </location>
</feature>
<dbReference type="CDD" id="cd00202">
    <property type="entry name" value="ZnF_GATA"/>
    <property type="match status" value="1"/>
</dbReference>
<dbReference type="OrthoDB" id="551764at2759"/>
<dbReference type="Proteomes" id="UP000708148">
    <property type="component" value="Unassembled WGS sequence"/>
</dbReference>
<evidence type="ECO:0000313" key="4">
    <source>
        <dbReference type="Proteomes" id="UP000708148"/>
    </source>
</evidence>
<dbReference type="Pfam" id="PF00320">
    <property type="entry name" value="GATA"/>
    <property type="match status" value="1"/>
</dbReference>
<feature type="domain" description="GATA-type" evidence="2">
    <location>
        <begin position="15"/>
        <end position="75"/>
    </location>
</feature>
<feature type="region of interest" description="Disordered" evidence="1">
    <location>
        <begin position="242"/>
        <end position="277"/>
    </location>
</feature>
<gene>
    <name evidence="3" type="ORF">OSTQU699_LOCUS2092</name>
</gene>
<dbReference type="GO" id="GO:0006355">
    <property type="term" value="P:regulation of DNA-templated transcription"/>
    <property type="evidence" value="ECO:0007669"/>
    <property type="project" value="InterPro"/>
</dbReference>
<organism evidence="3 4">
    <name type="scientific">Ostreobium quekettii</name>
    <dbReference type="NCBI Taxonomy" id="121088"/>
    <lineage>
        <taxon>Eukaryota</taxon>
        <taxon>Viridiplantae</taxon>
        <taxon>Chlorophyta</taxon>
        <taxon>core chlorophytes</taxon>
        <taxon>Ulvophyceae</taxon>
        <taxon>TCBD clade</taxon>
        <taxon>Bryopsidales</taxon>
        <taxon>Ostreobineae</taxon>
        <taxon>Ostreobiaceae</taxon>
        <taxon>Ostreobium</taxon>
    </lineage>
</organism>
<dbReference type="Pfam" id="PF08711">
    <property type="entry name" value="Med26"/>
    <property type="match status" value="1"/>
</dbReference>
<dbReference type="SMART" id="SM00401">
    <property type="entry name" value="ZnF_GATA"/>
    <property type="match status" value="1"/>
</dbReference>